<feature type="compositionally biased region" description="Low complexity" evidence="1">
    <location>
        <begin position="209"/>
        <end position="223"/>
    </location>
</feature>
<dbReference type="PANTHER" id="PTHR13950:SF9">
    <property type="entry name" value="RABCONNECTIN-3A"/>
    <property type="match status" value="1"/>
</dbReference>
<dbReference type="GeneID" id="106814517"/>
<feature type="region of interest" description="Disordered" evidence="1">
    <location>
        <begin position="104"/>
        <end position="180"/>
    </location>
</feature>
<reference evidence="3" key="1">
    <citation type="submission" date="2025-08" db="UniProtKB">
        <authorList>
            <consortium name="RefSeq"/>
        </authorList>
    </citation>
    <scope>IDENTIFICATION</scope>
</reference>
<organism evidence="2 3">
    <name type="scientific">Priapulus caudatus</name>
    <name type="common">Priapulid worm</name>
    <dbReference type="NCBI Taxonomy" id="37621"/>
    <lineage>
        <taxon>Eukaryota</taxon>
        <taxon>Metazoa</taxon>
        <taxon>Ecdysozoa</taxon>
        <taxon>Scalidophora</taxon>
        <taxon>Priapulida</taxon>
        <taxon>Priapulimorpha</taxon>
        <taxon>Priapulimorphida</taxon>
        <taxon>Priapulidae</taxon>
        <taxon>Priapulus</taxon>
    </lineage>
</organism>
<accession>A0ABM1EQ45</accession>
<proteinExistence type="predicted"/>
<feature type="region of interest" description="Disordered" evidence="1">
    <location>
        <begin position="193"/>
        <end position="223"/>
    </location>
</feature>
<dbReference type="PANTHER" id="PTHR13950">
    <property type="entry name" value="RABCONNECTIN-RELATED"/>
    <property type="match status" value="1"/>
</dbReference>
<evidence type="ECO:0000256" key="1">
    <source>
        <dbReference type="SAM" id="MobiDB-lite"/>
    </source>
</evidence>
<dbReference type="InterPro" id="IPR052208">
    <property type="entry name" value="DmX-like/RAVE_component"/>
</dbReference>
<protein>
    <submittedName>
        <fullName evidence="3">Uncharacterized protein LOC106814517</fullName>
    </submittedName>
</protein>
<name>A0ABM1EQ45_PRICU</name>
<dbReference type="RefSeq" id="XP_014674316.1">
    <property type="nucleotide sequence ID" value="XM_014818830.1"/>
</dbReference>
<gene>
    <name evidence="3" type="primary">LOC106814517</name>
</gene>
<evidence type="ECO:0000313" key="3">
    <source>
        <dbReference type="RefSeq" id="XP_014674316.1"/>
    </source>
</evidence>
<dbReference type="Proteomes" id="UP000695022">
    <property type="component" value="Unplaced"/>
</dbReference>
<sequence>MTQNGLPIAQIPSMASMLSVHDFHKFGIHSTGIAPGFHFHLAASINPATDIPLNPPIYAEDDGTRFHVHWLDNKELRFTVAAEELLSELGEKAMKLEQQLYDDEHQHGTQSSDTMESAESHDEHPMTNGGSGLLGADLEKPELTEKKKKKKMRKSSLRRSLSAKFHPHKHKHQSDDEDELSVAAKGIPHSQSAAVWPMHGGSKGPPSLPGLSHSSSMTSTHSSVGTELASMVSTNYSTNYQMTPGDVFMSIDTDEPGDVVMS</sequence>
<keyword evidence="2" id="KW-1185">Reference proteome</keyword>
<feature type="compositionally biased region" description="Polar residues" evidence="1">
    <location>
        <begin position="108"/>
        <end position="117"/>
    </location>
</feature>
<feature type="compositionally biased region" description="Basic residues" evidence="1">
    <location>
        <begin position="146"/>
        <end position="157"/>
    </location>
</feature>
<evidence type="ECO:0000313" key="2">
    <source>
        <dbReference type="Proteomes" id="UP000695022"/>
    </source>
</evidence>